<evidence type="ECO:0000313" key="2">
    <source>
        <dbReference type="Proteomes" id="UP000634136"/>
    </source>
</evidence>
<accession>A0A834XJG9</accession>
<dbReference type="Proteomes" id="UP000634136">
    <property type="component" value="Unassembled WGS sequence"/>
</dbReference>
<comment type="caution">
    <text evidence="1">The sequence shown here is derived from an EMBL/GenBank/DDBJ whole genome shotgun (WGS) entry which is preliminary data.</text>
</comment>
<proteinExistence type="predicted"/>
<dbReference type="EMBL" id="JAAIUW010000001">
    <property type="protein sequence ID" value="KAF7844423.1"/>
    <property type="molecule type" value="Genomic_DNA"/>
</dbReference>
<organism evidence="1 2">
    <name type="scientific">Senna tora</name>
    <dbReference type="NCBI Taxonomy" id="362788"/>
    <lineage>
        <taxon>Eukaryota</taxon>
        <taxon>Viridiplantae</taxon>
        <taxon>Streptophyta</taxon>
        <taxon>Embryophyta</taxon>
        <taxon>Tracheophyta</taxon>
        <taxon>Spermatophyta</taxon>
        <taxon>Magnoliopsida</taxon>
        <taxon>eudicotyledons</taxon>
        <taxon>Gunneridae</taxon>
        <taxon>Pentapetalae</taxon>
        <taxon>rosids</taxon>
        <taxon>fabids</taxon>
        <taxon>Fabales</taxon>
        <taxon>Fabaceae</taxon>
        <taxon>Caesalpinioideae</taxon>
        <taxon>Cassia clade</taxon>
        <taxon>Senna</taxon>
    </lineage>
</organism>
<name>A0A834XJG9_9FABA</name>
<protein>
    <submittedName>
        <fullName evidence="1">Uncharacterized protein</fullName>
    </submittedName>
</protein>
<keyword evidence="2" id="KW-1185">Reference proteome</keyword>
<evidence type="ECO:0000313" key="1">
    <source>
        <dbReference type="EMBL" id="KAF7844423.1"/>
    </source>
</evidence>
<sequence length="43" mass="4990">MAFLCFHTYYGECGGKQRVARYVELGSESQYSLQRARGEQKIK</sequence>
<dbReference type="AlphaFoldDB" id="A0A834XJG9"/>
<gene>
    <name evidence="1" type="ORF">G2W53_001328</name>
</gene>
<reference evidence="1" key="1">
    <citation type="submission" date="2020-09" db="EMBL/GenBank/DDBJ databases">
        <title>Genome-Enabled Discovery of Anthraquinone Biosynthesis in Senna tora.</title>
        <authorList>
            <person name="Kang S.-H."/>
            <person name="Pandey R.P."/>
            <person name="Lee C.-M."/>
            <person name="Sim J.-S."/>
            <person name="Jeong J.-T."/>
            <person name="Choi B.-S."/>
            <person name="Jung M."/>
            <person name="Ginzburg D."/>
            <person name="Zhao K."/>
            <person name="Won S.Y."/>
            <person name="Oh T.-J."/>
            <person name="Yu Y."/>
            <person name="Kim N.-H."/>
            <person name="Lee O.R."/>
            <person name="Lee T.-H."/>
            <person name="Bashyal P."/>
            <person name="Kim T.-S."/>
            <person name="Lee W.-H."/>
            <person name="Kawkins C."/>
            <person name="Kim C.-K."/>
            <person name="Kim J.S."/>
            <person name="Ahn B.O."/>
            <person name="Rhee S.Y."/>
            <person name="Sohng J.K."/>
        </authorList>
    </citation>
    <scope>NUCLEOTIDE SEQUENCE</scope>
    <source>
        <tissue evidence="1">Leaf</tissue>
    </source>
</reference>